<dbReference type="InterPro" id="IPR011009">
    <property type="entry name" value="Kinase-like_dom_sf"/>
</dbReference>
<name>A0A5J4KHB8_9CHLR</name>
<keyword evidence="1" id="KW-1133">Transmembrane helix</keyword>
<keyword evidence="3" id="KW-1185">Reference proteome</keyword>
<protein>
    <recommendedName>
        <fullName evidence="4">Protein kinase domain-containing protein</fullName>
    </recommendedName>
</protein>
<reference evidence="2 3" key="1">
    <citation type="submission" date="2019-10" db="EMBL/GenBank/DDBJ databases">
        <title>Dictyobacter vulcani sp. nov., within the class Ktedonobacteria, isolated from soil of volcanic Mt. Zao.</title>
        <authorList>
            <person name="Zheng Y."/>
            <person name="Wang C.M."/>
            <person name="Sakai Y."/>
            <person name="Abe K."/>
            <person name="Yokota A."/>
            <person name="Yabe S."/>
        </authorList>
    </citation>
    <scope>NUCLEOTIDE SEQUENCE [LARGE SCALE GENOMIC DNA]</scope>
    <source>
        <strain evidence="2 3">W12</strain>
    </source>
</reference>
<keyword evidence="1" id="KW-0472">Membrane</keyword>
<evidence type="ECO:0008006" key="4">
    <source>
        <dbReference type="Google" id="ProtNLM"/>
    </source>
</evidence>
<organism evidence="2 3">
    <name type="scientific">Dictyobacter vulcani</name>
    <dbReference type="NCBI Taxonomy" id="2607529"/>
    <lineage>
        <taxon>Bacteria</taxon>
        <taxon>Bacillati</taxon>
        <taxon>Chloroflexota</taxon>
        <taxon>Ktedonobacteria</taxon>
        <taxon>Ktedonobacterales</taxon>
        <taxon>Dictyobacteraceae</taxon>
        <taxon>Dictyobacter</taxon>
    </lineage>
</organism>
<sequence length="173" mass="20170">MSTNQRYLGPYELQQQLSSANQYESWKAFDRQQQRQVEITILHLPAADAAELVPRFLYETKNLTALNHPSIAKIYEVQIFSPPEQAEEQAGFKRTDACIVREYIEGSRWRIISTPRHGWVIFLLLLISIICWHRLVRPLIMPINMESFIVVLSLAVFCLSVSRIPRSRWGRQS</sequence>
<dbReference type="Proteomes" id="UP000326912">
    <property type="component" value="Unassembled WGS sequence"/>
</dbReference>
<accession>A0A5J4KHB8</accession>
<dbReference type="RefSeq" id="WP_233097642.1">
    <property type="nucleotide sequence ID" value="NZ_BKZW01000001.1"/>
</dbReference>
<dbReference type="EMBL" id="BKZW01000001">
    <property type="protein sequence ID" value="GER87093.1"/>
    <property type="molecule type" value="Genomic_DNA"/>
</dbReference>
<evidence type="ECO:0000313" key="2">
    <source>
        <dbReference type="EMBL" id="GER87093.1"/>
    </source>
</evidence>
<dbReference type="Gene3D" id="3.30.200.20">
    <property type="entry name" value="Phosphorylase Kinase, domain 1"/>
    <property type="match status" value="1"/>
</dbReference>
<gene>
    <name evidence="2" type="ORF">KDW_12550</name>
</gene>
<dbReference type="AlphaFoldDB" id="A0A5J4KHB8"/>
<evidence type="ECO:0000256" key="1">
    <source>
        <dbReference type="SAM" id="Phobius"/>
    </source>
</evidence>
<proteinExistence type="predicted"/>
<feature type="transmembrane region" description="Helical" evidence="1">
    <location>
        <begin position="118"/>
        <end position="135"/>
    </location>
</feature>
<evidence type="ECO:0000313" key="3">
    <source>
        <dbReference type="Proteomes" id="UP000326912"/>
    </source>
</evidence>
<keyword evidence="1" id="KW-0812">Transmembrane</keyword>
<comment type="caution">
    <text evidence="2">The sequence shown here is derived from an EMBL/GenBank/DDBJ whole genome shotgun (WGS) entry which is preliminary data.</text>
</comment>
<dbReference type="SUPFAM" id="SSF56112">
    <property type="entry name" value="Protein kinase-like (PK-like)"/>
    <property type="match status" value="1"/>
</dbReference>
<feature type="transmembrane region" description="Helical" evidence="1">
    <location>
        <begin position="147"/>
        <end position="164"/>
    </location>
</feature>